<dbReference type="EMBL" id="JAUSUY010000011">
    <property type="protein sequence ID" value="MDT3427294.1"/>
    <property type="molecule type" value="Genomic_DNA"/>
</dbReference>
<sequence length="97" mass="11423">MKSTINRKKYLILFLILFAVLQFSTAVQKGEAILTSRLYSTLKYHDSHLQYDRIEYDSHFGEYLVSYHDKNGKVVSFMITPKFLPFFISYDPLDTSK</sequence>
<proteinExistence type="predicted"/>
<name>A0ABU3H916_9BACL</name>
<evidence type="ECO:0008006" key="3">
    <source>
        <dbReference type="Google" id="ProtNLM"/>
    </source>
</evidence>
<comment type="caution">
    <text evidence="1">The sequence shown here is derived from an EMBL/GenBank/DDBJ whole genome shotgun (WGS) entry which is preliminary data.</text>
</comment>
<evidence type="ECO:0000313" key="1">
    <source>
        <dbReference type="EMBL" id="MDT3427294.1"/>
    </source>
</evidence>
<dbReference type="Proteomes" id="UP001248709">
    <property type="component" value="Unassembled WGS sequence"/>
</dbReference>
<keyword evidence="2" id="KW-1185">Reference proteome</keyword>
<evidence type="ECO:0000313" key="2">
    <source>
        <dbReference type="Proteomes" id="UP001248709"/>
    </source>
</evidence>
<accession>A0ABU3H916</accession>
<protein>
    <recommendedName>
        <fullName evidence="3">DUF3139 domain-containing protein</fullName>
    </recommendedName>
</protein>
<organism evidence="1 2">
    <name type="scientific">Paenibacillus forsythiae</name>
    <dbReference type="NCBI Taxonomy" id="365616"/>
    <lineage>
        <taxon>Bacteria</taxon>
        <taxon>Bacillati</taxon>
        <taxon>Bacillota</taxon>
        <taxon>Bacilli</taxon>
        <taxon>Bacillales</taxon>
        <taxon>Paenibacillaceae</taxon>
        <taxon>Paenibacillus</taxon>
    </lineage>
</organism>
<reference evidence="1 2" key="1">
    <citation type="submission" date="2023-07" db="EMBL/GenBank/DDBJ databases">
        <title>Genomic Encyclopedia of Type Strains, Phase IV (KMG-IV): sequencing the most valuable type-strain genomes for metagenomic binning, comparative biology and taxonomic classification.</title>
        <authorList>
            <person name="Goeker M."/>
        </authorList>
    </citation>
    <scope>NUCLEOTIDE SEQUENCE [LARGE SCALE GENOMIC DNA]</scope>
    <source>
        <strain evidence="1 2">T98</strain>
    </source>
</reference>
<gene>
    <name evidence="1" type="ORF">J2Z22_002845</name>
</gene>